<name>A0ABQ7TV05_SOLTU</name>
<evidence type="ECO:0000313" key="3">
    <source>
        <dbReference type="Proteomes" id="UP000826656"/>
    </source>
</evidence>
<dbReference type="PANTHER" id="PTHR32108:SF9">
    <property type="entry name" value="REVERSE TRANSCRIPTASE RNASE H-LIKE DOMAIN-CONTAINING PROTEIN"/>
    <property type="match status" value="1"/>
</dbReference>
<feature type="region of interest" description="Disordered" evidence="1">
    <location>
        <begin position="1"/>
        <end position="31"/>
    </location>
</feature>
<comment type="caution">
    <text evidence="2">The sequence shown here is derived from an EMBL/GenBank/DDBJ whole genome shotgun (WGS) entry which is preliminary data.</text>
</comment>
<evidence type="ECO:0000313" key="2">
    <source>
        <dbReference type="EMBL" id="KAH0738074.1"/>
    </source>
</evidence>
<dbReference type="PANTHER" id="PTHR32108">
    <property type="entry name" value="DNA-DIRECTED RNA POLYMERASE SUBUNIT ALPHA"/>
    <property type="match status" value="1"/>
</dbReference>
<gene>
    <name evidence="2" type="ORF">KY290_036779</name>
</gene>
<accession>A0ABQ7TV05</accession>
<protein>
    <recommendedName>
        <fullName evidence="4">Retrotransposon gag domain-containing protein</fullName>
    </recommendedName>
</protein>
<dbReference type="Proteomes" id="UP000826656">
    <property type="component" value="Unassembled WGS sequence"/>
</dbReference>
<sequence>MTSNPLFVPTAPTNSVPQPIMEPKSNSYPPPKVQYDQDYTPELTFKIPGSNPHTHQYSSLVEAKKAVKNEEHEEMARKIKSLKQSVRLMQGLGGHQSVSFHDLCMFPHVHLPIGFKTPKFEKYNGHGDPVAHLKRYCNRLRGARSKQELLMAYFGESLMGITSEWLREQAARVKPPMKESKMIDVFLQAQEPDYFHYLLSVVGKTFIEVIKIGETVENGIKFGKIISQASLKATTQEIKNGSGNLRGKKIREDVANVVSGTQKGKWGTLYQYAPPQFNHYLPMQDTQYSIFPSQYQGFEGGQRLVNNFTPIGESYTSLFENLKRLNMIEPIPQNFADPHSKGFNHVARCACHFDALGHSTEDCQTLKSEVEKMIQVKMIVVQNDNSPNVTYNPLPTPNHVHFIEMIGDDNSLKSEEKTIEIGGAFTKANVQSSG</sequence>
<keyword evidence="3" id="KW-1185">Reference proteome</keyword>
<organism evidence="2 3">
    <name type="scientific">Solanum tuberosum</name>
    <name type="common">Potato</name>
    <dbReference type="NCBI Taxonomy" id="4113"/>
    <lineage>
        <taxon>Eukaryota</taxon>
        <taxon>Viridiplantae</taxon>
        <taxon>Streptophyta</taxon>
        <taxon>Embryophyta</taxon>
        <taxon>Tracheophyta</taxon>
        <taxon>Spermatophyta</taxon>
        <taxon>Magnoliopsida</taxon>
        <taxon>eudicotyledons</taxon>
        <taxon>Gunneridae</taxon>
        <taxon>Pentapetalae</taxon>
        <taxon>asterids</taxon>
        <taxon>lamiids</taxon>
        <taxon>Solanales</taxon>
        <taxon>Solanaceae</taxon>
        <taxon>Solanoideae</taxon>
        <taxon>Solaneae</taxon>
        <taxon>Solanum</taxon>
    </lineage>
</organism>
<proteinExistence type="predicted"/>
<feature type="compositionally biased region" description="Polar residues" evidence="1">
    <location>
        <begin position="1"/>
        <end position="17"/>
    </location>
</feature>
<dbReference type="EMBL" id="JAIVGD010000028">
    <property type="protein sequence ID" value="KAH0738074.1"/>
    <property type="molecule type" value="Genomic_DNA"/>
</dbReference>
<evidence type="ECO:0008006" key="4">
    <source>
        <dbReference type="Google" id="ProtNLM"/>
    </source>
</evidence>
<evidence type="ECO:0000256" key="1">
    <source>
        <dbReference type="SAM" id="MobiDB-lite"/>
    </source>
</evidence>
<reference evidence="2 3" key="1">
    <citation type="journal article" date="2021" name="bioRxiv">
        <title>Chromosome-scale and haplotype-resolved genome assembly of a tetraploid potato cultivar.</title>
        <authorList>
            <person name="Sun H."/>
            <person name="Jiao W.-B."/>
            <person name="Krause K."/>
            <person name="Campoy J.A."/>
            <person name="Goel M."/>
            <person name="Folz-Donahue K."/>
            <person name="Kukat C."/>
            <person name="Huettel B."/>
            <person name="Schneeberger K."/>
        </authorList>
    </citation>
    <scope>NUCLEOTIDE SEQUENCE [LARGE SCALE GENOMIC DNA]</scope>
    <source>
        <strain evidence="2">SolTubOtavaFocal</strain>
        <tissue evidence="2">Leaves</tissue>
    </source>
</reference>